<dbReference type="GO" id="GO:0003677">
    <property type="term" value="F:DNA binding"/>
    <property type="evidence" value="ECO:0007669"/>
    <property type="project" value="UniProtKB-KW"/>
</dbReference>
<gene>
    <name evidence="7" type="ORF">BCT49_00050</name>
</gene>
<evidence type="ECO:0000256" key="5">
    <source>
        <dbReference type="ARBA" id="ARBA00022971"/>
    </source>
</evidence>
<dbReference type="InterPro" id="IPR008876">
    <property type="entry name" value="TraY"/>
</dbReference>
<proteinExistence type="inferred from homology"/>
<evidence type="ECO:0000256" key="3">
    <source>
        <dbReference type="ARBA" id="ARBA00020541"/>
    </source>
</evidence>
<keyword evidence="5" id="KW-0184">Conjugation</keyword>
<dbReference type="Proteomes" id="UP000235406">
    <property type="component" value="Unassembled WGS sequence"/>
</dbReference>
<evidence type="ECO:0000313" key="7">
    <source>
        <dbReference type="EMBL" id="PMM78440.1"/>
    </source>
</evidence>
<evidence type="ECO:0000256" key="4">
    <source>
        <dbReference type="ARBA" id="ARBA00022490"/>
    </source>
</evidence>
<sequence length="60" mass="6895">MTSETKKCTNVTATLDYETNQHLTRSASAHGRSKRIEALFVLRAFYRLPVKQQKEILSPE</sequence>
<dbReference type="Pfam" id="PF05509">
    <property type="entry name" value="TraY"/>
    <property type="match status" value="1"/>
</dbReference>
<evidence type="ECO:0000256" key="1">
    <source>
        <dbReference type="ARBA" id="ARBA00004496"/>
    </source>
</evidence>
<dbReference type="OrthoDB" id="5888143at2"/>
<evidence type="ECO:0000256" key="6">
    <source>
        <dbReference type="ARBA" id="ARBA00023125"/>
    </source>
</evidence>
<comment type="subcellular location">
    <subcellularLocation>
        <location evidence="1">Cytoplasm</location>
    </subcellularLocation>
</comment>
<comment type="caution">
    <text evidence="7">The sequence shown here is derived from an EMBL/GenBank/DDBJ whole genome shotgun (WGS) entry which is preliminary data.</text>
</comment>
<evidence type="ECO:0000256" key="2">
    <source>
        <dbReference type="ARBA" id="ARBA00007183"/>
    </source>
</evidence>
<evidence type="ECO:0000313" key="8">
    <source>
        <dbReference type="Proteomes" id="UP000235406"/>
    </source>
</evidence>
<name>A0A2N7KNZ8_9VIBR</name>
<comment type="similarity">
    <text evidence="2">Belongs to the TraY family.</text>
</comment>
<dbReference type="GO" id="GO:0005737">
    <property type="term" value="C:cytoplasm"/>
    <property type="evidence" value="ECO:0007669"/>
    <property type="project" value="UniProtKB-SubCell"/>
</dbReference>
<dbReference type="RefSeq" id="WP_102433652.1">
    <property type="nucleotide sequence ID" value="NZ_CAWNVI010000002.1"/>
</dbReference>
<keyword evidence="4" id="KW-0963">Cytoplasm</keyword>
<dbReference type="EMBL" id="MCZK01000002">
    <property type="protein sequence ID" value="PMM78440.1"/>
    <property type="molecule type" value="Genomic_DNA"/>
</dbReference>
<keyword evidence="6" id="KW-0238">DNA-binding</keyword>
<accession>A0A2N7KNZ8</accession>
<reference evidence="8" key="1">
    <citation type="submission" date="2016-07" db="EMBL/GenBank/DDBJ databases">
        <title>Nontailed viruses are major unrecognized killers of bacteria in the ocean.</title>
        <authorList>
            <person name="Kauffman K."/>
            <person name="Hussain F."/>
            <person name="Yang J."/>
            <person name="Arevalo P."/>
            <person name="Brown J."/>
            <person name="Cutler M."/>
            <person name="Kelly L."/>
            <person name="Polz M.F."/>
        </authorList>
    </citation>
    <scope>NUCLEOTIDE SEQUENCE [LARGE SCALE GENOMIC DNA]</scope>
    <source>
        <strain evidence="8">10N.261.46.F8</strain>
    </source>
</reference>
<protein>
    <recommendedName>
        <fullName evidence="3">Relaxosome protein TraY</fullName>
    </recommendedName>
</protein>
<dbReference type="AlphaFoldDB" id="A0A2N7KNZ8"/>
<organism evidence="7 8">
    <name type="scientific">Vibrio lentus</name>
    <dbReference type="NCBI Taxonomy" id="136468"/>
    <lineage>
        <taxon>Bacteria</taxon>
        <taxon>Pseudomonadati</taxon>
        <taxon>Pseudomonadota</taxon>
        <taxon>Gammaproteobacteria</taxon>
        <taxon>Vibrionales</taxon>
        <taxon>Vibrionaceae</taxon>
        <taxon>Vibrio</taxon>
    </lineage>
</organism>